<dbReference type="WBParaSite" id="PS1159_v2.g2107.t1">
    <property type="protein sequence ID" value="PS1159_v2.g2107.t1"/>
    <property type="gene ID" value="PS1159_v2.g2107"/>
</dbReference>
<sequence>MHARRPQSRRVPTSIGGTAIAYDAGSRNDPNMKYVRLVSANEQASTSYAMTTNFQPTQELFPNAQVITGTSPDGAIVEYVIDQRDFDPSGIPPTMYVEVMPNMHAPGQQEEEEPQLNEEEVLAIENGYLNAIDAPVKKSRYSRQQEEEPQLNEEEVLAIENGYLNAIDAPVKKSRYSRMSEADRERYNARRRQRRLEKKKKKMEEDALAKAVEESLIDGSQPIENIIGQQEVKVIVPKTEQIVTTKITPTPQFLPIADMKVPIEEEKTSRTETARNRYHAMTEDERKVYNQKRASAFRKRRKEEEILLS</sequence>
<reference evidence="2" key="1">
    <citation type="submission" date="2022-11" db="UniProtKB">
        <authorList>
            <consortium name="WormBaseParasite"/>
        </authorList>
    </citation>
    <scope>IDENTIFICATION</scope>
</reference>
<organism evidence="1 2">
    <name type="scientific">Panagrolaimus sp. PS1159</name>
    <dbReference type="NCBI Taxonomy" id="55785"/>
    <lineage>
        <taxon>Eukaryota</taxon>
        <taxon>Metazoa</taxon>
        <taxon>Ecdysozoa</taxon>
        <taxon>Nematoda</taxon>
        <taxon>Chromadorea</taxon>
        <taxon>Rhabditida</taxon>
        <taxon>Tylenchina</taxon>
        <taxon>Panagrolaimomorpha</taxon>
        <taxon>Panagrolaimoidea</taxon>
        <taxon>Panagrolaimidae</taxon>
        <taxon>Panagrolaimus</taxon>
    </lineage>
</organism>
<protein>
    <submittedName>
        <fullName evidence="2">Uncharacterized protein</fullName>
    </submittedName>
</protein>
<accession>A0AC35FUV4</accession>
<evidence type="ECO:0000313" key="2">
    <source>
        <dbReference type="WBParaSite" id="PS1159_v2.g2107.t1"/>
    </source>
</evidence>
<dbReference type="Proteomes" id="UP000887580">
    <property type="component" value="Unplaced"/>
</dbReference>
<proteinExistence type="predicted"/>
<evidence type="ECO:0000313" key="1">
    <source>
        <dbReference type="Proteomes" id="UP000887580"/>
    </source>
</evidence>
<name>A0AC35FUV4_9BILA</name>